<feature type="compositionally biased region" description="Basic and acidic residues" evidence="3">
    <location>
        <begin position="553"/>
        <end position="564"/>
    </location>
</feature>
<comment type="similarity">
    <text evidence="1">Belongs to the API5 family.</text>
</comment>
<evidence type="ECO:0000313" key="5">
    <source>
        <dbReference type="Proteomes" id="UP000076761"/>
    </source>
</evidence>
<feature type="region of interest" description="Disordered" evidence="3">
    <location>
        <begin position="431"/>
        <end position="633"/>
    </location>
</feature>
<accession>A0A165V3A5</accession>
<dbReference type="Pfam" id="PF05918">
    <property type="entry name" value="API5"/>
    <property type="match status" value="1"/>
</dbReference>
<feature type="compositionally biased region" description="Polar residues" evidence="3">
    <location>
        <begin position="434"/>
        <end position="454"/>
    </location>
</feature>
<dbReference type="PANTHER" id="PTHR12758:SF19">
    <property type="entry name" value="APOPTOSIS INHIBITOR 5"/>
    <property type="match status" value="1"/>
</dbReference>
<reference evidence="4 5" key="1">
    <citation type="journal article" date="2016" name="Mol. Biol. Evol.">
        <title>Comparative Genomics of Early-Diverging Mushroom-Forming Fungi Provides Insights into the Origins of Lignocellulose Decay Capabilities.</title>
        <authorList>
            <person name="Nagy L.G."/>
            <person name="Riley R."/>
            <person name="Tritt A."/>
            <person name="Adam C."/>
            <person name="Daum C."/>
            <person name="Floudas D."/>
            <person name="Sun H."/>
            <person name="Yadav J.S."/>
            <person name="Pangilinan J."/>
            <person name="Larsson K.H."/>
            <person name="Matsuura K."/>
            <person name="Barry K."/>
            <person name="Labutti K."/>
            <person name="Kuo R."/>
            <person name="Ohm R.A."/>
            <person name="Bhattacharya S.S."/>
            <person name="Shirouzu T."/>
            <person name="Yoshinaga Y."/>
            <person name="Martin F.M."/>
            <person name="Grigoriev I.V."/>
            <person name="Hibbett D.S."/>
        </authorList>
    </citation>
    <scope>NUCLEOTIDE SEQUENCE [LARGE SCALE GENOMIC DNA]</scope>
    <source>
        <strain evidence="4 5">HHB14362 ss-1</strain>
    </source>
</reference>
<keyword evidence="5" id="KW-1185">Reference proteome</keyword>
<dbReference type="SUPFAM" id="SSF48371">
    <property type="entry name" value="ARM repeat"/>
    <property type="match status" value="1"/>
</dbReference>
<dbReference type="STRING" id="1314782.A0A165V3A5"/>
<dbReference type="InterPro" id="IPR016024">
    <property type="entry name" value="ARM-type_fold"/>
</dbReference>
<dbReference type="GO" id="GO:0003723">
    <property type="term" value="F:RNA binding"/>
    <property type="evidence" value="ECO:0007669"/>
    <property type="project" value="TreeGrafter"/>
</dbReference>
<feature type="compositionally biased region" description="Basic residues" evidence="3">
    <location>
        <begin position="624"/>
        <end position="633"/>
    </location>
</feature>
<dbReference type="AlphaFoldDB" id="A0A165V3A5"/>
<organism evidence="4 5">
    <name type="scientific">Neolentinus lepideus HHB14362 ss-1</name>
    <dbReference type="NCBI Taxonomy" id="1314782"/>
    <lineage>
        <taxon>Eukaryota</taxon>
        <taxon>Fungi</taxon>
        <taxon>Dikarya</taxon>
        <taxon>Basidiomycota</taxon>
        <taxon>Agaricomycotina</taxon>
        <taxon>Agaricomycetes</taxon>
        <taxon>Gloeophyllales</taxon>
        <taxon>Gloeophyllaceae</taxon>
        <taxon>Neolentinus</taxon>
    </lineage>
</organism>
<dbReference type="Proteomes" id="UP000076761">
    <property type="component" value="Unassembled WGS sequence"/>
</dbReference>
<feature type="compositionally biased region" description="Polar residues" evidence="3">
    <location>
        <begin position="479"/>
        <end position="488"/>
    </location>
</feature>
<evidence type="ECO:0008006" key="6">
    <source>
        <dbReference type="Google" id="ProtNLM"/>
    </source>
</evidence>
<dbReference type="InParanoid" id="A0A165V3A5"/>
<name>A0A165V3A5_9AGAM</name>
<evidence type="ECO:0000256" key="2">
    <source>
        <dbReference type="ARBA" id="ARBA00022703"/>
    </source>
</evidence>
<dbReference type="GO" id="GO:0043066">
    <property type="term" value="P:negative regulation of apoptotic process"/>
    <property type="evidence" value="ECO:0007669"/>
    <property type="project" value="TreeGrafter"/>
</dbReference>
<dbReference type="GO" id="GO:0006915">
    <property type="term" value="P:apoptotic process"/>
    <property type="evidence" value="ECO:0007669"/>
    <property type="project" value="UniProtKB-KW"/>
</dbReference>
<dbReference type="EMBL" id="KV425555">
    <property type="protein sequence ID" value="KZT29090.1"/>
    <property type="molecule type" value="Genomic_DNA"/>
</dbReference>
<protein>
    <recommendedName>
        <fullName evidence="6">ARM repeat-containing protein</fullName>
    </recommendedName>
</protein>
<evidence type="ECO:0000256" key="3">
    <source>
        <dbReference type="SAM" id="MobiDB-lite"/>
    </source>
</evidence>
<proteinExistence type="inferred from homology"/>
<dbReference type="GO" id="GO:0005634">
    <property type="term" value="C:nucleus"/>
    <property type="evidence" value="ECO:0007669"/>
    <property type="project" value="TreeGrafter"/>
</dbReference>
<keyword evidence="2" id="KW-0053">Apoptosis</keyword>
<gene>
    <name evidence="4" type="ORF">NEOLEDRAFT_1128637</name>
</gene>
<sequence length="633" mass="69997">MDRNQLEQEKEIREMLRRADRHADRSGNLRRETLRKLIELAHSPSPSVKSLVASNIKTYIADFPDLEDDAINAVYDLCEDPISKIRIEGYHAIVQVSRMQRQWIKRNADVLVQLLQSDEPAEVVVVKKALLEHLDMDPQVTLGVLCDQITPHDEPMDEEEKAIRERLRSLVLAFITGEARRSILERHVSDVHCEGILADGLSQAIAKLPYSDVDLIVRNILLALPSYRSYSSRGDKLLQTILARARSTLAQDLRPAAHPLSLPSTRPYLALAALVSLERRAGHPLHIVRFFCSTLINRMAFSRLDQETQLIVIHSLAEALEVVTSDVKNFNHALSEELLSVHNQAVDASVVPFEWLAESMSRGADAWDDCRKLLLAALQRHRENAWSPPIPMAAALRKILGAAQFQENRSEHSQVIQDLIRSLLSTAAKPPLAQSASNTNVLEGKGSTDNSTPATLKRKIDQRDDSLPPRPAPVAPLIQRQTGGTSSRAAEAMRKTLSTPNGESRAGETSSYLNKKTRMDSANGSRPTTPSLLSRLNGSMTPPVLGLPPKPELQIRGRGREEQRLPSPELNKAPVGGYSIKGAAKATNQRNDEETSNARTSLLDRLSGSSDALAGRIEGDFGSRRKKKKGKGV</sequence>
<evidence type="ECO:0000313" key="4">
    <source>
        <dbReference type="EMBL" id="KZT29090.1"/>
    </source>
</evidence>
<feature type="compositionally biased region" description="Basic and acidic residues" evidence="3">
    <location>
        <begin position="458"/>
        <end position="467"/>
    </location>
</feature>
<feature type="compositionally biased region" description="Polar residues" evidence="3">
    <location>
        <begin position="496"/>
        <end position="540"/>
    </location>
</feature>
<dbReference type="OrthoDB" id="19224at2759"/>
<dbReference type="PANTHER" id="PTHR12758">
    <property type="entry name" value="APOPTOSIS INHIBITOR 5-RELATED"/>
    <property type="match status" value="1"/>
</dbReference>
<dbReference type="InterPro" id="IPR008383">
    <property type="entry name" value="API5"/>
</dbReference>
<evidence type="ECO:0000256" key="1">
    <source>
        <dbReference type="ARBA" id="ARBA00009515"/>
    </source>
</evidence>